<evidence type="ECO:0000256" key="1">
    <source>
        <dbReference type="SAM" id="Phobius"/>
    </source>
</evidence>
<feature type="transmembrane region" description="Helical" evidence="1">
    <location>
        <begin position="12"/>
        <end position="38"/>
    </location>
</feature>
<dbReference type="Proteomes" id="UP000184130">
    <property type="component" value="Unassembled WGS sequence"/>
</dbReference>
<dbReference type="AlphaFoldDB" id="A0A1M6RN86"/>
<evidence type="ECO:0000313" key="3">
    <source>
        <dbReference type="Proteomes" id="UP000184130"/>
    </source>
</evidence>
<dbReference type="RefSeq" id="WP_139261292.1">
    <property type="nucleotide sequence ID" value="NZ_FRBD01000002.1"/>
</dbReference>
<evidence type="ECO:0000313" key="2">
    <source>
        <dbReference type="EMBL" id="SHK33807.1"/>
    </source>
</evidence>
<gene>
    <name evidence="2" type="ORF">SAMN05216463_10233</name>
</gene>
<accession>A0A1M6RN86</accession>
<sequence length="109" mass="12584">MIKLLDYIQRRLSLRLGLLILIVVTVMFSLVFNVLFYYSKEYVRQVAIDRANQLLDNTVVKISGVMEETELLTNSCRFTREGFIKLGYDESYGPGSRFVVSLPVNKLIK</sequence>
<keyword evidence="1" id="KW-0472">Membrane</keyword>
<proteinExistence type="predicted"/>
<organism evidence="2 3">
    <name type="scientific">Xylanibacter ruminicola</name>
    <name type="common">Prevotella ruminicola</name>
    <dbReference type="NCBI Taxonomy" id="839"/>
    <lineage>
        <taxon>Bacteria</taxon>
        <taxon>Pseudomonadati</taxon>
        <taxon>Bacteroidota</taxon>
        <taxon>Bacteroidia</taxon>
        <taxon>Bacteroidales</taxon>
        <taxon>Prevotellaceae</taxon>
        <taxon>Xylanibacter</taxon>
    </lineage>
</organism>
<name>A0A1M6RN86_XYLRU</name>
<keyword evidence="1" id="KW-0812">Transmembrane</keyword>
<protein>
    <submittedName>
        <fullName evidence="2">Uncharacterized protein</fullName>
    </submittedName>
</protein>
<reference evidence="2 3" key="1">
    <citation type="submission" date="2016-11" db="EMBL/GenBank/DDBJ databases">
        <authorList>
            <person name="Jaros S."/>
            <person name="Januszkiewicz K."/>
            <person name="Wedrychowicz H."/>
        </authorList>
    </citation>
    <scope>NUCLEOTIDE SEQUENCE [LARGE SCALE GENOMIC DNA]</scope>
    <source>
        <strain evidence="2 3">KHT3</strain>
    </source>
</reference>
<keyword evidence="1" id="KW-1133">Transmembrane helix</keyword>
<dbReference type="EMBL" id="FRBD01000002">
    <property type="protein sequence ID" value="SHK33807.1"/>
    <property type="molecule type" value="Genomic_DNA"/>
</dbReference>